<feature type="chain" id="PRO_5046345166" evidence="1">
    <location>
        <begin position="22"/>
        <end position="115"/>
    </location>
</feature>
<evidence type="ECO:0000313" key="3">
    <source>
        <dbReference type="Proteomes" id="UP000608450"/>
    </source>
</evidence>
<gene>
    <name evidence="2" type="ORF">I5I61_02400</name>
</gene>
<proteinExistence type="predicted"/>
<evidence type="ECO:0000256" key="1">
    <source>
        <dbReference type="SAM" id="SignalP"/>
    </source>
</evidence>
<keyword evidence="3" id="KW-1185">Reference proteome</keyword>
<dbReference type="EMBL" id="JADTFC010000003">
    <property type="protein sequence ID" value="MBG6286286.1"/>
    <property type="molecule type" value="Genomic_DNA"/>
</dbReference>
<evidence type="ECO:0000313" key="2">
    <source>
        <dbReference type="EMBL" id="MBG6286286.1"/>
    </source>
</evidence>
<dbReference type="Proteomes" id="UP000608450">
    <property type="component" value="Unassembled WGS sequence"/>
</dbReference>
<sequence length="115" mass="12143">MNRLLIGAGALLLALSFTATAENMPGMKMDGMTMESTQAAPTASAEGTIKAIDAERHTVTLAHGAVTALHWPPMTMAFKTAPGQLNGLQVGDTVTFEFRTEGADTTIVSIQPLRR</sequence>
<dbReference type="Pfam" id="PF11604">
    <property type="entry name" value="CusF_Ec"/>
    <property type="match status" value="1"/>
</dbReference>
<organism evidence="2 3">
    <name type="scientific">Pseudomonas nitroreducens</name>
    <dbReference type="NCBI Taxonomy" id="46680"/>
    <lineage>
        <taxon>Bacteria</taxon>
        <taxon>Pseudomonadati</taxon>
        <taxon>Pseudomonadota</taxon>
        <taxon>Gammaproteobacteria</taxon>
        <taxon>Pseudomonadales</taxon>
        <taxon>Pseudomonadaceae</taxon>
        <taxon>Pseudomonas</taxon>
    </lineage>
</organism>
<keyword evidence="1" id="KW-0732">Signal</keyword>
<name>A0ABS0KDY9_PSENT</name>
<dbReference type="Gene3D" id="2.40.50.320">
    <property type="entry name" value="Copper binding periplasmic protein CusF"/>
    <property type="match status" value="1"/>
</dbReference>
<accession>A0ABS0KDY9</accession>
<feature type="signal peptide" evidence="1">
    <location>
        <begin position="1"/>
        <end position="21"/>
    </location>
</feature>
<protein>
    <submittedName>
        <fullName evidence="2">Copper-binding protein</fullName>
    </submittedName>
</protein>
<reference evidence="2 3" key="1">
    <citation type="submission" date="2020-11" db="EMBL/GenBank/DDBJ databases">
        <title>Enhanced detection system for hospital associated transmission using whole genome sequencing surveillance.</title>
        <authorList>
            <person name="Harrison L.H."/>
            <person name="Van Tyne D."/>
            <person name="Marsh J.W."/>
            <person name="Griffith M.P."/>
            <person name="Snyder D.J."/>
            <person name="Cooper V.S."/>
            <person name="Mustapha M."/>
        </authorList>
    </citation>
    <scope>NUCLEOTIDE SEQUENCE [LARGE SCALE GENOMIC DNA]</scope>
    <source>
        <strain evidence="2 3">PSA00705</strain>
    </source>
</reference>
<comment type="caution">
    <text evidence="2">The sequence shown here is derived from an EMBL/GenBank/DDBJ whole genome shotgun (WGS) entry which is preliminary data.</text>
</comment>
<dbReference type="RefSeq" id="WP_170859047.1">
    <property type="nucleotide sequence ID" value="NZ_CAMIIC010000003.1"/>
</dbReference>
<dbReference type="InterPro" id="IPR021647">
    <property type="entry name" value="CusF_Ec"/>
</dbReference>
<dbReference type="InterPro" id="IPR042230">
    <property type="entry name" value="CusF_sf"/>
</dbReference>